<evidence type="ECO:0000259" key="3">
    <source>
        <dbReference type="Pfam" id="PF13205"/>
    </source>
</evidence>
<dbReference type="Pfam" id="PF13205">
    <property type="entry name" value="Big_5"/>
    <property type="match status" value="1"/>
</dbReference>
<feature type="domain" description="Peptidase C-terminal archaeal/bacterial" evidence="2">
    <location>
        <begin position="43"/>
        <end position="113"/>
    </location>
</feature>
<dbReference type="SUPFAM" id="SSF51120">
    <property type="entry name" value="beta-Roll"/>
    <property type="match status" value="1"/>
</dbReference>
<proteinExistence type="predicted"/>
<protein>
    <submittedName>
        <fullName evidence="4">Uncharacterized protein</fullName>
    </submittedName>
</protein>
<dbReference type="InterPro" id="IPR007280">
    <property type="entry name" value="Peptidase_C_arc/bac"/>
</dbReference>
<dbReference type="Gene3D" id="2.60.40.1220">
    <property type="match status" value="1"/>
</dbReference>
<dbReference type="Pfam" id="PF00353">
    <property type="entry name" value="HemolysinCabind"/>
    <property type="match status" value="1"/>
</dbReference>
<feature type="domain" description="Peptidase C-terminal archaeal/bacterial" evidence="2">
    <location>
        <begin position="624"/>
        <end position="698"/>
    </location>
</feature>
<dbReference type="PANTHER" id="PTHR37835:SF1">
    <property type="entry name" value="ALPHA-CLOSTRIPAIN"/>
    <property type="match status" value="1"/>
</dbReference>
<feature type="domain" description="SbsA Ig-like" evidence="3">
    <location>
        <begin position="1085"/>
        <end position="1194"/>
    </location>
</feature>
<feature type="domain" description="Peptidase C-terminal archaeal/bacterial" evidence="2">
    <location>
        <begin position="991"/>
        <end position="1065"/>
    </location>
</feature>
<keyword evidence="1" id="KW-0732">Signal</keyword>
<feature type="domain" description="Peptidase C-terminal archaeal/bacterial" evidence="2">
    <location>
        <begin position="509"/>
        <end position="579"/>
    </location>
</feature>
<dbReference type="GO" id="GO:0005509">
    <property type="term" value="F:calcium ion binding"/>
    <property type="evidence" value="ECO:0007669"/>
    <property type="project" value="InterPro"/>
</dbReference>
<evidence type="ECO:0000313" key="4">
    <source>
        <dbReference type="EMBL" id="NML14071.1"/>
    </source>
</evidence>
<dbReference type="Pfam" id="PF04151">
    <property type="entry name" value="PPC"/>
    <property type="match status" value="7"/>
</dbReference>
<dbReference type="Gene3D" id="2.60.120.380">
    <property type="match status" value="9"/>
</dbReference>
<feature type="domain" description="Peptidase C-terminal archaeal/bacterial" evidence="2">
    <location>
        <begin position="393"/>
        <end position="466"/>
    </location>
</feature>
<keyword evidence="5" id="KW-1185">Reference proteome</keyword>
<feature type="domain" description="Peptidase C-terminal archaeal/bacterial" evidence="2">
    <location>
        <begin position="160"/>
        <end position="232"/>
    </location>
</feature>
<accession>A0A848F7P8</accession>
<dbReference type="InterPro" id="IPR032812">
    <property type="entry name" value="SbsA_Ig"/>
</dbReference>
<dbReference type="SUPFAM" id="SSF89260">
    <property type="entry name" value="Collagen-binding domain"/>
    <property type="match status" value="4"/>
</dbReference>
<dbReference type="Proteomes" id="UP000574067">
    <property type="component" value="Unassembled WGS sequence"/>
</dbReference>
<reference evidence="4 5" key="1">
    <citation type="submission" date="2020-04" db="EMBL/GenBank/DDBJ databases">
        <title>Azohydromonas sp. isolated from soil.</title>
        <authorList>
            <person name="Dahal R.H."/>
        </authorList>
    </citation>
    <scope>NUCLEOTIDE SEQUENCE [LARGE SCALE GENOMIC DNA]</scope>
    <source>
        <strain evidence="4 5">G-1-1-14</strain>
    </source>
</reference>
<dbReference type="InterPro" id="IPR005077">
    <property type="entry name" value="Peptidase_C11"/>
</dbReference>
<sequence>MDTALATTRTVSRVADDYAGSTATTGSVSLGGSTSGNLDSNYDTDWFRVTLTAGQLYRFELRGYDSGNGTLRDPELLLYNSAGQGLTRDDDGGTGLDSLLTYTATYSGTYYLAAIAHNSSGYGSYRVSASVVDDYAASAATSGGLAVGGSATGTIESSGDVDWFRVTLAAGQNYRLEALGAGTSSGTLGDPYLTLYNASGTALASNDDGGINGNSLLSYAATASGTYYLAARAYSTGTGTYQVRASVVDDYAASTATSGSLAVGGSAAGTIESTTDADWFRVTLTAGQTYTLELRGYDSGSGTLRDPELALYSSTGTRITGDDDGGAGLNSLLTYTATASGTYYLGAIAHGSGGTGTYQISASVADDYAASTATSGSLAVGGSAAGRIESTNDIDWFRVTLAAGQSYRLEALGAGTSNGTLGDPYLTLYNAGGTALGSNDDGGTNGNSLLSYTATASGTYYLGVRAYGTGLGSYQVRATVADDYAASTATTGTLAANSSSSGNINSAGDADWFRITLNAGQTYRLEVLGQDSSNGTLTDPLLRLYNGSGVQLASDDDGGTGLDALLTYTPTATGTYYLSAGAYGSGTGSYRVRASSDDFAASTATGGSAALNTVRSGNIESAGDQDWFRVALTAGSTYTITLKGAPSGVGTLGDPLLDGIFDASGVRVAGTSNDDYGGSRESRVVFTPTASGTYYVSAAGYGSGTGSYQLLVTGSANTDIAASTATTATLAAGGSLRSLITPANDVDWVRASLTAGQSYVIELNADTTAASPLMDPYFRGIYNAAGTLIAGTSNDDYGIGTNSRVTFTPTASGTYYLAAGGFGTQIGAYELRLTALTPTVTDAEAASTATTAALTLGTARTGSIDFARDVDWFRVALTAGQTYRITARGADSGSGTLADPEIGGLYDASGRIIVGTGNDNSAGTPDAQTLFTATATGTYYVAVHAANDGTGSYSVAVNAVTASTDLPANVTTTAVLAPGGTHSSVIDTVGDADWFRVSLSAGTTYRIEALGSATGNGTLADPLIQGLYNASGAFVPGTSDDDGGTGTNALVTFTATQSGTFYLSVGAFSAATGSYQVRLTAQGTDTTAPTLLATSPADNATGVAASSNLSIEFSEAVRAGTGTIYLTGGGVTRAISVTDTSQVSFNGSTLTLNPSADLALNTDYSVTFGAGVVKDLAGNSFAGLTSSSQFNFRTAAANQLDSWTVLVYVAADNNLEGFGIADLNEMESVNLPANVNVVVLVDRAGGYDSSNGNWTDTRWGSIRYDTNTSTLGSTLTSLGERNTGDGATLTQFINNAVAANPASHYGLIVWNHGGGLSGTAWDDSSGGDNLTLAEYRAAVDASNVARFDLLGFDACLQGMVEQAWDVNGLTDVLVASQELEPGDGWEYQDFLGTLASNPSSTAFNLANAMVSSYGAYYAGQPDVTLSATRTSSLAALKTAIDAFSTAAINAGSGIAGQLVSAATRATAIDGGDSGYRDLGDFMREVVSTLPGTAVAGAAQQVVAALDAAVLSSSGTVAGANGLSVYLPLSSISSTYTTERFTFLQDTGWGNFLRFMLNDTRGDVLTGNANVNTFMGFAGNDTISGAGGNDVFTGGAGADQFVFNTAATANGVDTITDFTAGSDKIVFDDDFYALGITGTLAGTALGASAFVNGSAALDALDRVIYNGATGALYYDADGSGAGAARQIALLGTTSHPALSASDFLVIA</sequence>
<gene>
    <name evidence="4" type="ORF">HHL10_03635</name>
</gene>
<dbReference type="InterPro" id="IPR001343">
    <property type="entry name" value="Hemolysn_Ca-bd"/>
</dbReference>
<evidence type="ECO:0000313" key="5">
    <source>
        <dbReference type="Proteomes" id="UP000574067"/>
    </source>
</evidence>
<feature type="domain" description="Peptidase C-terminal archaeal/bacterial" evidence="2">
    <location>
        <begin position="276"/>
        <end position="346"/>
    </location>
</feature>
<dbReference type="Gene3D" id="2.150.10.10">
    <property type="entry name" value="Serralysin-like metalloprotease, C-terminal"/>
    <property type="match status" value="1"/>
</dbReference>
<dbReference type="RefSeq" id="WP_169158989.1">
    <property type="nucleotide sequence ID" value="NZ_JABBFW010000002.1"/>
</dbReference>
<dbReference type="Gene3D" id="3.40.50.11970">
    <property type="match status" value="1"/>
</dbReference>
<dbReference type="Pfam" id="PF03415">
    <property type="entry name" value="Peptidase_C11"/>
    <property type="match status" value="1"/>
</dbReference>
<dbReference type="InterPro" id="IPR011049">
    <property type="entry name" value="Serralysin-like_metalloprot_C"/>
</dbReference>
<evidence type="ECO:0000259" key="2">
    <source>
        <dbReference type="Pfam" id="PF04151"/>
    </source>
</evidence>
<dbReference type="EMBL" id="JABBFW010000002">
    <property type="protein sequence ID" value="NML14071.1"/>
    <property type="molecule type" value="Genomic_DNA"/>
</dbReference>
<organism evidence="4 5">
    <name type="scientific">Azohydromonas caseinilytica</name>
    <dbReference type="NCBI Taxonomy" id="2728836"/>
    <lineage>
        <taxon>Bacteria</taxon>
        <taxon>Pseudomonadati</taxon>
        <taxon>Pseudomonadota</taxon>
        <taxon>Betaproteobacteria</taxon>
        <taxon>Burkholderiales</taxon>
        <taxon>Sphaerotilaceae</taxon>
        <taxon>Azohydromonas</taxon>
    </lineage>
</organism>
<dbReference type="InterPro" id="IPR014755">
    <property type="entry name" value="Cu-Rt/internalin_Ig-like"/>
</dbReference>
<evidence type="ECO:0000256" key="1">
    <source>
        <dbReference type="ARBA" id="ARBA00022729"/>
    </source>
</evidence>
<comment type="caution">
    <text evidence="4">The sequence shown here is derived from an EMBL/GenBank/DDBJ whole genome shotgun (WGS) entry which is preliminary data.</text>
</comment>
<dbReference type="PANTHER" id="PTHR37835">
    <property type="entry name" value="ALPHA-CLOSTRIPAIN"/>
    <property type="match status" value="1"/>
</dbReference>
<name>A0A848F7P8_9BURK</name>